<evidence type="ECO:0000313" key="2">
    <source>
        <dbReference type="EMBL" id="QEY65802.1"/>
    </source>
</evidence>
<dbReference type="KEGG" id="plal:FXN65_14590"/>
<name>A0A5J6QVM3_9GAMM</name>
<accession>A0A5J6QVM3</accession>
<proteinExistence type="predicted"/>
<sequence>MDDKGRSSLDKRHETRLFLFLIFLLFPLLSIAIVGGYGFVVWMLQLIMGPPGPPA</sequence>
<evidence type="ECO:0000313" key="3">
    <source>
        <dbReference type="Proteomes" id="UP000327179"/>
    </source>
</evidence>
<gene>
    <name evidence="2" type="primary">napE</name>
    <name evidence="2" type="ORF">FXN65_14590</name>
</gene>
<dbReference type="NCBIfam" id="TIGR02973">
    <property type="entry name" value="nitrate_rd_NapE"/>
    <property type="match status" value="1"/>
</dbReference>
<protein>
    <submittedName>
        <fullName evidence="2">Periplasmic nitrate reductase, NapE protein</fullName>
    </submittedName>
</protein>
<keyword evidence="1" id="KW-1133">Transmembrane helix</keyword>
<dbReference type="Proteomes" id="UP000327179">
    <property type="component" value="Chromosome"/>
</dbReference>
<evidence type="ECO:0000256" key="1">
    <source>
        <dbReference type="SAM" id="Phobius"/>
    </source>
</evidence>
<keyword evidence="1" id="KW-0472">Membrane</keyword>
<reference evidence="2 3" key="1">
    <citation type="submission" date="2019-08" db="EMBL/GenBank/DDBJ databases">
        <title>Whole-genome Sequencing of e-waste polymer degrading bacterium Pseudomonas sp. strain PE08.</title>
        <authorList>
            <person name="Kirdat K."/>
            <person name="Debbarma P."/>
            <person name="Narawade N."/>
            <person name="Suyal D."/>
            <person name="Thorat V."/>
            <person name="Shouche Y."/>
            <person name="Goel R."/>
            <person name="Yadav A."/>
        </authorList>
    </citation>
    <scope>NUCLEOTIDE SEQUENCE [LARGE SCALE GENOMIC DNA]</scope>
    <source>
        <strain evidence="2 3">PE08</strain>
    </source>
</reference>
<keyword evidence="3" id="KW-1185">Reference proteome</keyword>
<dbReference type="RefSeq" id="WP_151138830.1">
    <property type="nucleotide sequence ID" value="NZ_CP043311.1"/>
</dbReference>
<dbReference type="EMBL" id="CP043311">
    <property type="protein sequence ID" value="QEY65802.1"/>
    <property type="molecule type" value="Genomic_DNA"/>
</dbReference>
<dbReference type="InterPro" id="IPR010649">
    <property type="entry name" value="NapE_TorE"/>
</dbReference>
<organism evidence="2 3">
    <name type="scientific">Metapseudomonas lalkuanensis</name>
    <dbReference type="NCBI Taxonomy" id="2604832"/>
    <lineage>
        <taxon>Bacteria</taxon>
        <taxon>Pseudomonadati</taxon>
        <taxon>Pseudomonadota</taxon>
        <taxon>Gammaproteobacteria</taxon>
        <taxon>Pseudomonadales</taxon>
        <taxon>Pseudomonadaceae</taxon>
        <taxon>Metapseudomonas</taxon>
    </lineage>
</organism>
<dbReference type="InterPro" id="IPR004448">
    <property type="entry name" value="Nitrate_reductase_NapE"/>
</dbReference>
<dbReference type="Pfam" id="PF06796">
    <property type="entry name" value="NapE"/>
    <property type="match status" value="1"/>
</dbReference>
<dbReference type="AlphaFoldDB" id="A0A5J6QVM3"/>
<keyword evidence="1" id="KW-0812">Transmembrane</keyword>
<feature type="transmembrane region" description="Helical" evidence="1">
    <location>
        <begin position="20"/>
        <end position="44"/>
    </location>
</feature>